<name>A0ABQ5AAP8_9ASTR</name>
<sequence length="66" mass="7030">MSTRSSTKDLVPPLENAERTIQRTRVDPNPFEEINMAANGASNDGPPPAGGDGLPVPYRIPNEGGR</sequence>
<evidence type="ECO:0000256" key="1">
    <source>
        <dbReference type="SAM" id="MobiDB-lite"/>
    </source>
</evidence>
<feature type="region of interest" description="Disordered" evidence="1">
    <location>
        <begin position="1"/>
        <end position="66"/>
    </location>
</feature>
<gene>
    <name evidence="2" type="ORF">Tco_0820288</name>
</gene>
<keyword evidence="3" id="KW-1185">Reference proteome</keyword>
<organism evidence="2 3">
    <name type="scientific">Tanacetum coccineum</name>
    <dbReference type="NCBI Taxonomy" id="301880"/>
    <lineage>
        <taxon>Eukaryota</taxon>
        <taxon>Viridiplantae</taxon>
        <taxon>Streptophyta</taxon>
        <taxon>Embryophyta</taxon>
        <taxon>Tracheophyta</taxon>
        <taxon>Spermatophyta</taxon>
        <taxon>Magnoliopsida</taxon>
        <taxon>eudicotyledons</taxon>
        <taxon>Gunneridae</taxon>
        <taxon>Pentapetalae</taxon>
        <taxon>asterids</taxon>
        <taxon>campanulids</taxon>
        <taxon>Asterales</taxon>
        <taxon>Asteraceae</taxon>
        <taxon>Asteroideae</taxon>
        <taxon>Anthemideae</taxon>
        <taxon>Anthemidinae</taxon>
        <taxon>Tanacetum</taxon>
    </lineage>
</organism>
<reference evidence="2" key="2">
    <citation type="submission" date="2022-01" db="EMBL/GenBank/DDBJ databases">
        <authorList>
            <person name="Yamashiro T."/>
            <person name="Shiraishi A."/>
            <person name="Satake H."/>
            <person name="Nakayama K."/>
        </authorList>
    </citation>
    <scope>NUCLEOTIDE SEQUENCE</scope>
</reference>
<proteinExistence type="predicted"/>
<protein>
    <submittedName>
        <fullName evidence="2">Uncharacterized protein</fullName>
    </submittedName>
</protein>
<evidence type="ECO:0000313" key="3">
    <source>
        <dbReference type="Proteomes" id="UP001151760"/>
    </source>
</evidence>
<dbReference type="Proteomes" id="UP001151760">
    <property type="component" value="Unassembled WGS sequence"/>
</dbReference>
<dbReference type="EMBL" id="BQNB010012094">
    <property type="protein sequence ID" value="GJS99118.1"/>
    <property type="molecule type" value="Genomic_DNA"/>
</dbReference>
<feature type="compositionally biased region" description="Basic and acidic residues" evidence="1">
    <location>
        <begin position="16"/>
        <end position="26"/>
    </location>
</feature>
<evidence type="ECO:0000313" key="2">
    <source>
        <dbReference type="EMBL" id="GJS99118.1"/>
    </source>
</evidence>
<comment type="caution">
    <text evidence="2">The sequence shown here is derived from an EMBL/GenBank/DDBJ whole genome shotgun (WGS) entry which is preliminary data.</text>
</comment>
<reference evidence="2" key="1">
    <citation type="journal article" date="2022" name="Int. J. Mol. Sci.">
        <title>Draft Genome of Tanacetum Coccineum: Genomic Comparison of Closely Related Tanacetum-Family Plants.</title>
        <authorList>
            <person name="Yamashiro T."/>
            <person name="Shiraishi A."/>
            <person name="Nakayama K."/>
            <person name="Satake H."/>
        </authorList>
    </citation>
    <scope>NUCLEOTIDE SEQUENCE</scope>
</reference>
<accession>A0ABQ5AAP8</accession>